<comment type="catalytic activity">
    <reaction evidence="14">
        <text>L-leucine + 2-oxoglutarate = 4-methyl-2-oxopentanoate + L-glutamate</text>
        <dbReference type="Rhea" id="RHEA:18321"/>
        <dbReference type="ChEBI" id="CHEBI:16810"/>
        <dbReference type="ChEBI" id="CHEBI:17865"/>
        <dbReference type="ChEBI" id="CHEBI:29985"/>
        <dbReference type="ChEBI" id="CHEBI:57427"/>
        <dbReference type="EC" id="2.6.1.42"/>
    </reaction>
</comment>
<dbReference type="GO" id="GO:0004084">
    <property type="term" value="F:branched-chain-amino-acid transaminase activity"/>
    <property type="evidence" value="ECO:0007669"/>
    <property type="project" value="UniProtKB-EC"/>
</dbReference>
<dbReference type="Pfam" id="PF01063">
    <property type="entry name" value="Aminotran_4"/>
    <property type="match status" value="1"/>
</dbReference>
<dbReference type="OrthoDB" id="21319at2"/>
<evidence type="ECO:0000256" key="14">
    <source>
        <dbReference type="ARBA" id="ARBA00049229"/>
    </source>
</evidence>
<keyword evidence="21" id="KW-0032">Aminotransferase</keyword>
<keyword evidence="22" id="KW-1185">Reference proteome</keyword>
<evidence type="ECO:0000256" key="16">
    <source>
        <dbReference type="ARBA" id="ARBA00054027"/>
    </source>
</evidence>
<dbReference type="InterPro" id="IPR001544">
    <property type="entry name" value="Aminotrans_IV"/>
</dbReference>
<comment type="catalytic activity">
    <reaction evidence="15">
        <text>4-amino-4-deoxychorismate = 4-aminobenzoate + pyruvate + H(+)</text>
        <dbReference type="Rhea" id="RHEA:16201"/>
        <dbReference type="ChEBI" id="CHEBI:15361"/>
        <dbReference type="ChEBI" id="CHEBI:15378"/>
        <dbReference type="ChEBI" id="CHEBI:17836"/>
        <dbReference type="ChEBI" id="CHEBI:58406"/>
        <dbReference type="EC" id="4.1.3.38"/>
    </reaction>
</comment>
<evidence type="ECO:0000256" key="17">
    <source>
        <dbReference type="ARBA" id="ARBA00069174"/>
    </source>
</evidence>
<dbReference type="Gene3D" id="3.30.470.10">
    <property type="match status" value="1"/>
</dbReference>
<protein>
    <recommendedName>
        <fullName evidence="17">Aminodeoxychorismate lyase</fullName>
        <ecNumber evidence="7">2.6.1.42</ecNumber>
        <ecNumber evidence="11">4.1.3.38</ecNumber>
    </recommendedName>
    <alternativeName>
        <fullName evidence="18">4-amino-4-deoxychorismate lyase</fullName>
    </alternativeName>
</protein>
<evidence type="ECO:0000256" key="19">
    <source>
        <dbReference type="RuleBase" id="RU004106"/>
    </source>
</evidence>
<dbReference type="InterPro" id="IPR043132">
    <property type="entry name" value="BCAT-like_C"/>
</dbReference>
<dbReference type="AlphaFoldDB" id="A0A1B7L8J9"/>
<comment type="pathway">
    <text evidence="3">Amino-acid biosynthesis; L-isoleucine biosynthesis; L-isoleucine from 2-oxobutanoate: step 4/4.</text>
</comment>
<dbReference type="EC" id="2.6.1.42" evidence="7"/>
<evidence type="ECO:0000256" key="2">
    <source>
        <dbReference type="ARBA" id="ARBA00003109"/>
    </source>
</evidence>
<evidence type="ECO:0000256" key="11">
    <source>
        <dbReference type="ARBA" id="ARBA00035676"/>
    </source>
</evidence>
<dbReference type="InterPro" id="IPR018300">
    <property type="entry name" value="Aminotrans_IV_CS"/>
</dbReference>
<dbReference type="Gene3D" id="3.20.10.10">
    <property type="entry name" value="D-amino Acid Aminotransferase, subunit A, domain 2"/>
    <property type="match status" value="1"/>
</dbReference>
<dbReference type="SUPFAM" id="SSF56752">
    <property type="entry name" value="D-aminoacid aminotransferase-like PLP-dependent enzymes"/>
    <property type="match status" value="1"/>
</dbReference>
<comment type="caution">
    <text evidence="21">The sequence shown here is derived from an EMBL/GenBank/DDBJ whole genome shotgun (WGS) entry which is preliminary data.</text>
</comment>
<dbReference type="InterPro" id="IPR036038">
    <property type="entry name" value="Aminotransferase-like"/>
</dbReference>
<dbReference type="RefSeq" id="WP_064594450.1">
    <property type="nucleotide sequence ID" value="NZ_LYRP01000001.1"/>
</dbReference>
<comment type="pathway">
    <text evidence="4">Amino-acid biosynthesis; L-valine biosynthesis; L-valine from pyruvate: step 4/4.</text>
</comment>
<comment type="pathway">
    <text evidence="5">Amino-acid biosynthesis; L-leucine biosynthesis; L-leucine from 3-methyl-2-oxobutanoate: step 4/4.</text>
</comment>
<evidence type="ECO:0000256" key="18">
    <source>
        <dbReference type="ARBA" id="ARBA00080135"/>
    </source>
</evidence>
<sequence>MSSWVWLNEDYCPADQAWVSVFDRGFLFADGVYEVTAVVNGELLDFHAHMQRLQRSCRALELAFPWAVETLQQIHETLVARNQLHEGSVYLQITRGNPGKRDFHYPDVSVPPTLVVFTQSHNILQDARVERGLSVVTCPDIRWQRCDIKTVSLLAASMAKMAAQAQGADDAVFVTDGLITEASSANCFMVTPGGKLVTRALSQAILPGITRAAILEICQQHHLEIETRAFSPQEACGAREVFITSATTFVMPVTRLDGNLIGDGRPGPVAISLRNAYLSRFGAGLQRDANTFE</sequence>
<organism evidence="21 22">
    <name type="scientific">Mangrovibacter phragmitis</name>
    <dbReference type="NCBI Taxonomy" id="1691903"/>
    <lineage>
        <taxon>Bacteria</taxon>
        <taxon>Pseudomonadati</taxon>
        <taxon>Pseudomonadota</taxon>
        <taxon>Gammaproteobacteria</taxon>
        <taxon>Enterobacterales</taxon>
        <taxon>Enterobacteriaceae</taxon>
        <taxon>Mangrovibacter</taxon>
    </lineage>
</organism>
<dbReference type="Proteomes" id="UP000078225">
    <property type="component" value="Unassembled WGS sequence"/>
</dbReference>
<dbReference type="GO" id="GO:0008696">
    <property type="term" value="F:4-amino-4-deoxychorismate lyase activity"/>
    <property type="evidence" value="ECO:0007669"/>
    <property type="project" value="UniProtKB-EC"/>
</dbReference>
<gene>
    <name evidence="21" type="ORF">A9B99_02870</name>
</gene>
<evidence type="ECO:0000313" key="22">
    <source>
        <dbReference type="Proteomes" id="UP000078225"/>
    </source>
</evidence>
<evidence type="ECO:0000256" key="1">
    <source>
        <dbReference type="ARBA" id="ARBA00001933"/>
    </source>
</evidence>
<dbReference type="EMBL" id="LYRP01000001">
    <property type="protein sequence ID" value="OAT78677.1"/>
    <property type="molecule type" value="Genomic_DNA"/>
</dbReference>
<evidence type="ECO:0000256" key="9">
    <source>
        <dbReference type="ARBA" id="ARBA00022909"/>
    </source>
</evidence>
<evidence type="ECO:0000256" key="12">
    <source>
        <dbReference type="ARBA" id="ARBA00048212"/>
    </source>
</evidence>
<dbReference type="NCBIfam" id="NF005209">
    <property type="entry name" value="PRK06680.1"/>
    <property type="match status" value="1"/>
</dbReference>
<proteinExistence type="inferred from homology"/>
<comment type="pathway">
    <text evidence="10">Cofactor biosynthesis; tetrahydrofolate biosynthesis; 4-aminobenzoate from chorismate: step 2/2.</text>
</comment>
<dbReference type="FunFam" id="3.20.10.10:FF:000002">
    <property type="entry name" value="D-alanine aminotransferase"/>
    <property type="match status" value="1"/>
</dbReference>
<dbReference type="GO" id="GO:0005829">
    <property type="term" value="C:cytosol"/>
    <property type="evidence" value="ECO:0007669"/>
    <property type="project" value="TreeGrafter"/>
</dbReference>
<comment type="function">
    <text evidence="16">Involved in the biosynthesis of p-aminobenzoate (PABA), a precursor of tetrahydrofolate. Converts 4-amino-4-deoxychorismate into 4-aminobenzoate (PABA) and pyruvate.</text>
</comment>
<evidence type="ECO:0000256" key="20">
    <source>
        <dbReference type="RuleBase" id="RU004516"/>
    </source>
</evidence>
<evidence type="ECO:0000256" key="13">
    <source>
        <dbReference type="ARBA" id="ARBA00048798"/>
    </source>
</evidence>
<dbReference type="GO" id="GO:0046656">
    <property type="term" value="P:folic acid biosynthetic process"/>
    <property type="evidence" value="ECO:0007669"/>
    <property type="project" value="UniProtKB-KW"/>
</dbReference>
<dbReference type="PANTHER" id="PTHR42743:SF11">
    <property type="entry name" value="AMINODEOXYCHORISMATE LYASE"/>
    <property type="match status" value="1"/>
</dbReference>
<comment type="catalytic activity">
    <reaction evidence="13">
        <text>L-isoleucine + 2-oxoglutarate = (S)-3-methyl-2-oxopentanoate + L-glutamate</text>
        <dbReference type="Rhea" id="RHEA:24801"/>
        <dbReference type="ChEBI" id="CHEBI:16810"/>
        <dbReference type="ChEBI" id="CHEBI:29985"/>
        <dbReference type="ChEBI" id="CHEBI:35146"/>
        <dbReference type="ChEBI" id="CHEBI:58045"/>
        <dbReference type="EC" id="2.6.1.42"/>
    </reaction>
</comment>
<dbReference type="STRING" id="1691903.A9B99_02870"/>
<comment type="catalytic activity">
    <reaction evidence="12">
        <text>L-valine + 2-oxoglutarate = 3-methyl-2-oxobutanoate + L-glutamate</text>
        <dbReference type="Rhea" id="RHEA:24813"/>
        <dbReference type="ChEBI" id="CHEBI:11851"/>
        <dbReference type="ChEBI" id="CHEBI:16810"/>
        <dbReference type="ChEBI" id="CHEBI:29985"/>
        <dbReference type="ChEBI" id="CHEBI:57762"/>
        <dbReference type="EC" id="2.6.1.42"/>
    </reaction>
</comment>
<keyword evidence="8 20" id="KW-0663">Pyridoxal phosphate</keyword>
<dbReference type="GO" id="GO:0008652">
    <property type="term" value="P:amino acid biosynthetic process"/>
    <property type="evidence" value="ECO:0007669"/>
    <property type="project" value="UniProtKB-ARBA"/>
</dbReference>
<evidence type="ECO:0000256" key="4">
    <source>
        <dbReference type="ARBA" id="ARBA00004931"/>
    </source>
</evidence>
<comment type="similarity">
    <text evidence="6 19">Belongs to the class-IV pyridoxal-phosphate-dependent aminotransferase family.</text>
</comment>
<keyword evidence="21" id="KW-0808">Transferase</keyword>
<comment type="cofactor">
    <cofactor evidence="1 20">
        <name>pyridoxal 5'-phosphate</name>
        <dbReference type="ChEBI" id="CHEBI:597326"/>
    </cofactor>
</comment>
<accession>A0A1B7L8J9</accession>
<dbReference type="InterPro" id="IPR050571">
    <property type="entry name" value="Class-IV_PLP-Dep_Aminotrnsfr"/>
</dbReference>
<name>A0A1B7L8J9_9ENTR</name>
<dbReference type="PROSITE" id="PS00770">
    <property type="entry name" value="AA_TRANSFER_CLASS_4"/>
    <property type="match status" value="1"/>
</dbReference>
<evidence type="ECO:0000256" key="3">
    <source>
        <dbReference type="ARBA" id="ARBA00004824"/>
    </source>
</evidence>
<evidence type="ECO:0000256" key="15">
    <source>
        <dbReference type="ARBA" id="ARBA00049529"/>
    </source>
</evidence>
<dbReference type="InterPro" id="IPR043131">
    <property type="entry name" value="BCAT-like_N"/>
</dbReference>
<dbReference type="EC" id="4.1.3.38" evidence="11"/>
<reference evidence="22" key="1">
    <citation type="submission" date="2016-05" db="EMBL/GenBank/DDBJ databases">
        <authorList>
            <person name="Behera P."/>
            <person name="Vaishampayan P."/>
            <person name="Singh N."/>
            <person name="Raina V."/>
            <person name="Suar M."/>
            <person name="Pattnaik A."/>
            <person name="Rastogi G."/>
        </authorList>
    </citation>
    <scope>NUCLEOTIDE SEQUENCE [LARGE SCALE GENOMIC DNA]</scope>
    <source>
        <strain evidence="22">MP23</strain>
    </source>
</reference>
<evidence type="ECO:0000313" key="21">
    <source>
        <dbReference type="EMBL" id="OAT78677.1"/>
    </source>
</evidence>
<evidence type="ECO:0000256" key="7">
    <source>
        <dbReference type="ARBA" id="ARBA00013053"/>
    </source>
</evidence>
<comment type="function">
    <text evidence="2">Acts on leucine, isoleucine and valine.</text>
</comment>
<dbReference type="PANTHER" id="PTHR42743">
    <property type="entry name" value="AMINO-ACID AMINOTRANSFERASE"/>
    <property type="match status" value="1"/>
</dbReference>
<evidence type="ECO:0000256" key="5">
    <source>
        <dbReference type="ARBA" id="ARBA00005072"/>
    </source>
</evidence>
<evidence type="ECO:0000256" key="10">
    <source>
        <dbReference type="ARBA" id="ARBA00035633"/>
    </source>
</evidence>
<keyword evidence="9" id="KW-0289">Folate biosynthesis</keyword>
<evidence type="ECO:0000256" key="8">
    <source>
        <dbReference type="ARBA" id="ARBA00022898"/>
    </source>
</evidence>
<evidence type="ECO:0000256" key="6">
    <source>
        <dbReference type="ARBA" id="ARBA00009320"/>
    </source>
</evidence>